<name>A0A1L7XEM0_9HELO</name>
<dbReference type="OrthoDB" id="3563602at2759"/>
<accession>A0A1L7XEM0</accession>
<organism evidence="2 3">
    <name type="scientific">Phialocephala subalpina</name>
    <dbReference type="NCBI Taxonomy" id="576137"/>
    <lineage>
        <taxon>Eukaryota</taxon>
        <taxon>Fungi</taxon>
        <taxon>Dikarya</taxon>
        <taxon>Ascomycota</taxon>
        <taxon>Pezizomycotina</taxon>
        <taxon>Leotiomycetes</taxon>
        <taxon>Helotiales</taxon>
        <taxon>Mollisiaceae</taxon>
        <taxon>Phialocephala</taxon>
        <taxon>Phialocephala fortinii species complex</taxon>
    </lineage>
</organism>
<evidence type="ECO:0000256" key="1">
    <source>
        <dbReference type="SAM" id="SignalP"/>
    </source>
</evidence>
<dbReference type="EMBL" id="FJOG01000023">
    <property type="protein sequence ID" value="CZR63489.1"/>
    <property type="molecule type" value="Genomic_DNA"/>
</dbReference>
<evidence type="ECO:0000313" key="3">
    <source>
        <dbReference type="Proteomes" id="UP000184330"/>
    </source>
</evidence>
<dbReference type="AlphaFoldDB" id="A0A1L7XEM0"/>
<dbReference type="Proteomes" id="UP000184330">
    <property type="component" value="Unassembled WGS sequence"/>
</dbReference>
<reference evidence="2 3" key="1">
    <citation type="submission" date="2016-03" db="EMBL/GenBank/DDBJ databases">
        <authorList>
            <person name="Ploux O."/>
        </authorList>
    </citation>
    <scope>NUCLEOTIDE SEQUENCE [LARGE SCALE GENOMIC DNA]</scope>
    <source>
        <strain evidence="2 3">UAMH 11012</strain>
    </source>
</reference>
<evidence type="ECO:0000313" key="2">
    <source>
        <dbReference type="EMBL" id="CZR63489.1"/>
    </source>
</evidence>
<protein>
    <submittedName>
        <fullName evidence="2">Uncharacterized protein</fullName>
    </submittedName>
</protein>
<keyword evidence="1" id="KW-0732">Signal</keyword>
<keyword evidence="3" id="KW-1185">Reference proteome</keyword>
<gene>
    <name evidence="2" type="ORF">PAC_13386</name>
</gene>
<proteinExistence type="predicted"/>
<feature type="chain" id="PRO_5013312999" evidence="1">
    <location>
        <begin position="22"/>
        <end position="232"/>
    </location>
</feature>
<feature type="signal peptide" evidence="1">
    <location>
        <begin position="1"/>
        <end position="21"/>
    </location>
</feature>
<sequence>MMSATRYPVALVLLAAQIVTGLPDLVARSASTCGSTIATVAHVTTITIESIVTIAHSCYTHSITTKHHGTGCPDLSTCGVRAECILASIQMVTLPPRDECCPTTPTVAVQGPCPTCQKGCFTNTVTHYVTGDAVLLAKRGGAASTPCTKTVFRSDPMVLGPTKTVHPLIVTSTVSVQCGGCQLLTSNIGGLGPAVSFLATITNTAPATTTTWVCAIKVDVVNVMEMTKQNWK</sequence>